<dbReference type="Proteomes" id="UP000254326">
    <property type="component" value="Unassembled WGS sequence"/>
</dbReference>
<evidence type="ECO:0000313" key="4">
    <source>
        <dbReference type="Proteomes" id="UP000254326"/>
    </source>
</evidence>
<reference evidence="3 4" key="1">
    <citation type="submission" date="2018-06" db="EMBL/GenBank/DDBJ databases">
        <title>Marinomonas sp. YLB-05 draft genome sequence.</title>
        <authorList>
            <person name="Yu L."/>
            <person name="Tang X."/>
        </authorList>
    </citation>
    <scope>NUCLEOTIDE SEQUENCE [LARGE SCALE GENOMIC DNA]</scope>
    <source>
        <strain evidence="3 4">YLB-05</strain>
    </source>
</reference>
<dbReference type="OrthoDB" id="8673316at2"/>
<dbReference type="AlphaFoldDB" id="A0A370UEG6"/>
<dbReference type="Pfam" id="PF13343">
    <property type="entry name" value="SBP_bac_6"/>
    <property type="match status" value="1"/>
</dbReference>
<keyword evidence="1 2" id="KW-0732">Signal</keyword>
<feature type="chain" id="PRO_5016595869" evidence="2">
    <location>
        <begin position="20"/>
        <end position="352"/>
    </location>
</feature>
<dbReference type="SUPFAM" id="SSF53850">
    <property type="entry name" value="Periplasmic binding protein-like II"/>
    <property type="match status" value="1"/>
</dbReference>
<dbReference type="GO" id="GO:0030288">
    <property type="term" value="C:outer membrane-bounded periplasmic space"/>
    <property type="evidence" value="ECO:0007669"/>
    <property type="project" value="TreeGrafter"/>
</dbReference>
<proteinExistence type="predicted"/>
<protein>
    <submittedName>
        <fullName evidence="3">ABC transporter substrate-binding protein</fullName>
    </submittedName>
</protein>
<feature type="signal peptide" evidence="2">
    <location>
        <begin position="1"/>
        <end position="19"/>
    </location>
</feature>
<organism evidence="3 4">
    <name type="scientific">Marinomonas piezotolerans</name>
    <dbReference type="NCBI Taxonomy" id="2213058"/>
    <lineage>
        <taxon>Bacteria</taxon>
        <taxon>Pseudomonadati</taxon>
        <taxon>Pseudomonadota</taxon>
        <taxon>Gammaproteobacteria</taxon>
        <taxon>Oceanospirillales</taxon>
        <taxon>Oceanospirillaceae</taxon>
        <taxon>Marinomonas</taxon>
    </lineage>
</organism>
<name>A0A370UEG6_9GAMM</name>
<gene>
    <name evidence="3" type="ORF">DN730_03825</name>
</gene>
<dbReference type="EMBL" id="QKRA01000001">
    <property type="protein sequence ID" value="RDL46176.1"/>
    <property type="molecule type" value="Genomic_DNA"/>
</dbReference>
<dbReference type="RefSeq" id="WP_115466762.1">
    <property type="nucleotide sequence ID" value="NZ_QKRA01000001.1"/>
</dbReference>
<comment type="caution">
    <text evidence="3">The sequence shown here is derived from an EMBL/GenBank/DDBJ whole genome shotgun (WGS) entry which is preliminary data.</text>
</comment>
<evidence type="ECO:0000256" key="2">
    <source>
        <dbReference type="SAM" id="SignalP"/>
    </source>
</evidence>
<evidence type="ECO:0000313" key="3">
    <source>
        <dbReference type="EMBL" id="RDL46176.1"/>
    </source>
</evidence>
<keyword evidence="4" id="KW-1185">Reference proteome</keyword>
<sequence length="352" mass="39987">MIRFAIGLLFLLLGSGSQAVSKHYLPGTLEGSIHIWGVADYPVIEPLLQQFQKSVSDVDVHYWEFGTKELEARLRTYPDDMPDLVMSPAMDLQFKLVNDGFARTYQSSVTEALPNWTTWRNEIYAFAFEPIVMVINTDILGGIALPRSREQLLNLVREKGPLLQGKMGLSDIERVGLGYLTWFHDSQQSRTYGRLLEAFGSHHAQLYPNSREMLDALRKGEIFIAYNLVGSYALEWSRRYPWIEPIMPTDYTSVVLRTAFIPAQAQRAELGSEFLDYLLSEGQQYMAQNVGLIPIVEGIEGTNSQEALKRRSHGIFRPIPFGLPLLVQTDKAKRSIILDEWRAAMTSDHKSK</sequence>
<accession>A0A370UEG6</accession>
<dbReference type="PANTHER" id="PTHR30006:SF25">
    <property type="entry name" value="PHOSPHOGLYCERATE TRANSPORT REGULATORY PROTEIN PGTC"/>
    <property type="match status" value="1"/>
</dbReference>
<evidence type="ECO:0000256" key="1">
    <source>
        <dbReference type="ARBA" id="ARBA00022729"/>
    </source>
</evidence>
<dbReference type="PANTHER" id="PTHR30006">
    <property type="entry name" value="THIAMINE-BINDING PERIPLASMIC PROTEIN-RELATED"/>
    <property type="match status" value="1"/>
</dbReference>
<dbReference type="Gene3D" id="3.40.190.10">
    <property type="entry name" value="Periplasmic binding protein-like II"/>
    <property type="match status" value="2"/>
</dbReference>